<feature type="binding site" description="in other chain" evidence="14">
    <location>
        <begin position="173"/>
        <end position="175"/>
    </location>
    <ligand>
        <name>substrate</name>
        <note>ligand shared between dimeric partners</note>
    </ligand>
</feature>
<feature type="binding site" description="in other chain" evidence="14">
    <location>
        <begin position="189"/>
        <end position="191"/>
    </location>
    <ligand>
        <name>ADP</name>
        <dbReference type="ChEBI" id="CHEBI:456216"/>
        <note>allosteric activator; ligand shared between dimeric partners</note>
    </ligand>
</feature>
<feature type="binding site" description="in other chain" evidence="14">
    <location>
        <begin position="255"/>
        <end position="258"/>
    </location>
    <ligand>
        <name>substrate</name>
        <note>ligand shared between dimeric partners</note>
    </ligand>
</feature>
<evidence type="ECO:0000256" key="5">
    <source>
        <dbReference type="ARBA" id="ARBA00022533"/>
    </source>
</evidence>
<evidence type="ECO:0000256" key="2">
    <source>
        <dbReference type="ARBA" id="ARBA00004496"/>
    </source>
</evidence>
<feature type="active site" description="Proton acceptor" evidence="14">
    <location>
        <position position="131"/>
    </location>
</feature>
<protein>
    <recommendedName>
        <fullName evidence="14">ATP-dependent 6-phosphofructokinase</fullName>
        <shortName evidence="14">ATP-PFK</shortName>
        <shortName evidence="14">Phosphofructokinase</shortName>
        <ecNumber evidence="14">2.7.1.11</ecNumber>
    </recommendedName>
    <alternativeName>
        <fullName evidence="14">Phosphohexokinase</fullName>
    </alternativeName>
</protein>
<keyword evidence="12 14" id="KW-0324">Glycolysis</keyword>
<dbReference type="PROSITE" id="PS00433">
    <property type="entry name" value="PHOSPHOFRUCTOKINASE"/>
    <property type="match status" value="1"/>
</dbReference>
<dbReference type="PRINTS" id="PR00476">
    <property type="entry name" value="PHFRCTKINASE"/>
</dbReference>
<comment type="caution">
    <text evidence="16">The sequence shown here is derived from an EMBL/GenBank/DDBJ whole genome shotgun (WGS) entry which is preliminary data.</text>
</comment>
<dbReference type="InterPro" id="IPR022953">
    <property type="entry name" value="ATP_PFK"/>
</dbReference>
<name>A0ABV6LCL6_9SPHI</name>
<comment type="cofactor">
    <cofactor evidence="1 14">
        <name>Mg(2+)</name>
        <dbReference type="ChEBI" id="CHEBI:18420"/>
    </cofactor>
</comment>
<feature type="binding site" description="in other chain" evidence="14">
    <location>
        <position position="158"/>
    </location>
    <ligand>
        <name>ADP</name>
        <dbReference type="ChEBI" id="CHEBI:456216"/>
        <note>allosteric activator; ligand shared between dimeric partners</note>
    </ligand>
</feature>
<keyword evidence="10 14" id="KW-0067">ATP-binding</keyword>
<keyword evidence="17" id="KW-1185">Reference proteome</keyword>
<feature type="binding site" description="in other chain" evidence="14">
    <location>
        <position position="225"/>
    </location>
    <ligand>
        <name>substrate</name>
        <note>ligand shared between dimeric partners</note>
    </ligand>
</feature>
<dbReference type="SUPFAM" id="SSF53784">
    <property type="entry name" value="Phosphofructokinase"/>
    <property type="match status" value="1"/>
</dbReference>
<evidence type="ECO:0000256" key="6">
    <source>
        <dbReference type="ARBA" id="ARBA00022679"/>
    </source>
</evidence>
<keyword evidence="4 14" id="KW-0963">Cytoplasm</keyword>
<comment type="catalytic activity">
    <reaction evidence="13 14">
        <text>beta-D-fructose 6-phosphate + ATP = beta-D-fructose 1,6-bisphosphate + ADP + H(+)</text>
        <dbReference type="Rhea" id="RHEA:16109"/>
        <dbReference type="ChEBI" id="CHEBI:15378"/>
        <dbReference type="ChEBI" id="CHEBI:30616"/>
        <dbReference type="ChEBI" id="CHEBI:32966"/>
        <dbReference type="ChEBI" id="CHEBI:57634"/>
        <dbReference type="ChEBI" id="CHEBI:456216"/>
        <dbReference type="EC" id="2.7.1.11"/>
    </reaction>
</comment>
<feature type="binding site" description="in other chain" evidence="14">
    <location>
        <begin position="129"/>
        <end position="131"/>
    </location>
    <ligand>
        <name>substrate</name>
        <note>ligand shared between dimeric partners</note>
    </ligand>
</feature>
<evidence type="ECO:0000256" key="4">
    <source>
        <dbReference type="ARBA" id="ARBA00022490"/>
    </source>
</evidence>
<feature type="binding site" evidence="14">
    <location>
        <begin position="24"/>
        <end position="28"/>
    </location>
    <ligand>
        <name>ADP</name>
        <dbReference type="ChEBI" id="CHEBI:456216"/>
        <note>allosteric activator; ligand shared between dimeric partners</note>
    </ligand>
</feature>
<dbReference type="InterPro" id="IPR000023">
    <property type="entry name" value="Phosphofructokinase_dom"/>
</dbReference>
<keyword evidence="11 14" id="KW-0460">Magnesium</keyword>
<evidence type="ECO:0000256" key="14">
    <source>
        <dbReference type="HAMAP-Rule" id="MF_00339"/>
    </source>
</evidence>
<dbReference type="HAMAP" id="MF_00339">
    <property type="entry name" value="Phosphofructokinase_I_B1"/>
    <property type="match status" value="1"/>
</dbReference>
<evidence type="ECO:0000256" key="11">
    <source>
        <dbReference type="ARBA" id="ARBA00022842"/>
    </source>
</evidence>
<dbReference type="InterPro" id="IPR015912">
    <property type="entry name" value="Phosphofructokinase_CS"/>
</dbReference>
<organism evidence="16 17">
    <name type="scientific">Mucilaginibacter angelicae</name>
    <dbReference type="NCBI Taxonomy" id="869718"/>
    <lineage>
        <taxon>Bacteria</taxon>
        <taxon>Pseudomonadati</taxon>
        <taxon>Bacteroidota</taxon>
        <taxon>Sphingobacteriia</taxon>
        <taxon>Sphingobacteriales</taxon>
        <taxon>Sphingobacteriaceae</taxon>
        <taxon>Mucilaginibacter</taxon>
    </lineage>
</organism>
<evidence type="ECO:0000256" key="1">
    <source>
        <dbReference type="ARBA" id="ARBA00001946"/>
    </source>
</evidence>
<evidence type="ECO:0000256" key="12">
    <source>
        <dbReference type="ARBA" id="ARBA00023152"/>
    </source>
</evidence>
<evidence type="ECO:0000256" key="10">
    <source>
        <dbReference type="ARBA" id="ARBA00022840"/>
    </source>
</evidence>
<keyword evidence="5 14" id="KW-0021">Allosteric enzyme</keyword>
<keyword evidence="6 14" id="KW-0808">Transferase</keyword>
<dbReference type="EC" id="2.7.1.11" evidence="14"/>
<feature type="binding site" evidence="14">
    <location>
        <position position="106"/>
    </location>
    <ligand>
        <name>Mg(2+)</name>
        <dbReference type="ChEBI" id="CHEBI:18420"/>
        <note>catalytic</note>
    </ligand>
</feature>
<evidence type="ECO:0000313" key="16">
    <source>
        <dbReference type="EMBL" id="MFC0517222.1"/>
    </source>
</evidence>
<comment type="activity regulation">
    <text evidence="14">Allosterically activated by ADP and other diphosphonucleosides, and allosterically inhibited by phosphoenolpyruvate.</text>
</comment>
<evidence type="ECO:0000256" key="7">
    <source>
        <dbReference type="ARBA" id="ARBA00022723"/>
    </source>
</evidence>
<dbReference type="InterPro" id="IPR012003">
    <property type="entry name" value="ATP_PFK_prok-type"/>
</dbReference>
<evidence type="ECO:0000313" key="17">
    <source>
        <dbReference type="Proteomes" id="UP001589828"/>
    </source>
</evidence>
<reference evidence="16 17" key="1">
    <citation type="submission" date="2024-09" db="EMBL/GenBank/DDBJ databases">
        <authorList>
            <person name="Sun Q."/>
            <person name="Mori K."/>
        </authorList>
    </citation>
    <scope>NUCLEOTIDE SEQUENCE [LARGE SCALE GENOMIC DNA]</scope>
    <source>
        <strain evidence="16 17">NCAIM B.02415</strain>
    </source>
</reference>
<evidence type="ECO:0000259" key="15">
    <source>
        <dbReference type="Pfam" id="PF00365"/>
    </source>
</evidence>
<comment type="pathway">
    <text evidence="3 14">Carbohydrate degradation; glycolysis; D-glyceraldehyde 3-phosphate and glycerone phosphate from D-glucose: step 3/4.</text>
</comment>
<dbReference type="PANTHER" id="PTHR13697:SF4">
    <property type="entry name" value="ATP-DEPENDENT 6-PHOSPHOFRUCTOKINASE"/>
    <property type="match status" value="1"/>
</dbReference>
<comment type="similarity">
    <text evidence="14">Belongs to the phosphofructokinase type A (PFKA) family. ATP-dependent PFK group I subfamily. Prokaryotic clade 'B1' sub-subfamily.</text>
</comment>
<feature type="binding site" evidence="14">
    <location>
        <position position="166"/>
    </location>
    <ligand>
        <name>substrate</name>
        <note>ligand shared between dimeric partners</note>
    </ligand>
</feature>
<proteinExistence type="inferred from homology"/>
<dbReference type="InterPro" id="IPR035966">
    <property type="entry name" value="PKF_sf"/>
</dbReference>
<dbReference type="PANTHER" id="PTHR13697">
    <property type="entry name" value="PHOSPHOFRUCTOKINASE"/>
    <property type="match status" value="1"/>
</dbReference>
<evidence type="ECO:0000256" key="3">
    <source>
        <dbReference type="ARBA" id="ARBA00004679"/>
    </source>
</evidence>
<feature type="binding site" evidence="14">
    <location>
        <begin position="105"/>
        <end position="108"/>
    </location>
    <ligand>
        <name>ATP</name>
        <dbReference type="ChEBI" id="CHEBI:30616"/>
    </ligand>
</feature>
<dbReference type="Pfam" id="PF00365">
    <property type="entry name" value="PFK"/>
    <property type="match status" value="1"/>
</dbReference>
<feature type="binding site" evidence="14">
    <location>
        <begin position="75"/>
        <end position="76"/>
    </location>
    <ligand>
        <name>ATP</name>
        <dbReference type="ChEBI" id="CHEBI:30616"/>
    </ligand>
</feature>
<comment type="subcellular location">
    <subcellularLocation>
        <location evidence="2 14">Cytoplasm</location>
    </subcellularLocation>
</comment>
<dbReference type="EMBL" id="JBHLTS010000072">
    <property type="protein sequence ID" value="MFC0517222.1"/>
    <property type="molecule type" value="Genomic_DNA"/>
</dbReference>
<dbReference type="RefSeq" id="WP_377024982.1">
    <property type="nucleotide sequence ID" value="NZ_JBHLTS010000072.1"/>
</dbReference>
<dbReference type="Proteomes" id="UP001589828">
    <property type="component" value="Unassembled WGS sequence"/>
</dbReference>
<dbReference type="NCBIfam" id="TIGR02482">
    <property type="entry name" value="PFKA_ATP"/>
    <property type="match status" value="1"/>
</dbReference>
<dbReference type="NCBIfam" id="NF002872">
    <property type="entry name" value="PRK03202.1"/>
    <property type="match status" value="1"/>
</dbReference>
<keyword evidence="9 14" id="KW-0418">Kinase</keyword>
<feature type="binding site" description="in other chain" evidence="14">
    <location>
        <begin position="216"/>
        <end position="218"/>
    </location>
    <ligand>
        <name>ADP</name>
        <dbReference type="ChEBI" id="CHEBI:456216"/>
        <note>allosteric activator; ligand shared between dimeric partners</note>
    </ligand>
</feature>
<comment type="caution">
    <text evidence="14">Lacks conserved residue(s) required for the propagation of feature annotation.</text>
</comment>
<gene>
    <name evidence="14 16" type="primary">pfkA</name>
    <name evidence="16" type="ORF">ACFFGT_23635</name>
</gene>
<dbReference type="GO" id="GO:0003872">
    <property type="term" value="F:6-phosphofructokinase activity"/>
    <property type="evidence" value="ECO:0007669"/>
    <property type="project" value="UniProtKB-EC"/>
</dbReference>
<feature type="binding site" evidence="14">
    <location>
        <position position="249"/>
    </location>
    <ligand>
        <name>substrate</name>
        <note>ligand shared between dimeric partners</note>
    </ligand>
</feature>
<accession>A0ABV6LCL6</accession>
<comment type="function">
    <text evidence="14">Catalyzes the phosphorylation of D-fructose 6-phosphate to fructose 1,6-bisphosphate by ATP, the first committing step of glycolysis.</text>
</comment>
<evidence type="ECO:0000256" key="8">
    <source>
        <dbReference type="ARBA" id="ARBA00022741"/>
    </source>
</evidence>
<keyword evidence="8 14" id="KW-0547">Nucleotide-binding</keyword>
<feature type="binding site" evidence="14">
    <location>
        <position position="14"/>
    </location>
    <ligand>
        <name>ATP</name>
        <dbReference type="ChEBI" id="CHEBI:30616"/>
    </ligand>
</feature>
<dbReference type="InterPro" id="IPR012828">
    <property type="entry name" value="PFKA_ATP_prok"/>
</dbReference>
<keyword evidence="7 14" id="KW-0479">Metal-binding</keyword>
<sequence length="325" mass="34968">MTQIKNIGVFTSGGDAPGMNAAIRAVVRAAMYYGIEVTGIRRGYDGMGKGEFVPMNRKSVSNIIQRGGTILKTARCDNFRTPEGRKIAYEQLIKNKVDALVAIGGDGTFTGAKVFGSEYDIPVVGLPGTIDNDLVGTDFTIGYDTAINTVVDAVDKIRDTAESHDRLFIVEVMGRDSGLIALRTGIATGAEAILIPESKTGLEGLLNRLEFGRKDKTSRIVIVAEGEDAGGAFEVGRLVQDKFPNYDTRISILGHIQRGGAPSCMDRVLASRVGAAAVEALRDGHRNEMIGLINGEIAYTPFEHAIKHHQGIDPNMIKLVEMLSM</sequence>
<feature type="domain" description="Phosphofructokinase" evidence="15">
    <location>
        <begin position="6"/>
        <end position="281"/>
    </location>
</feature>
<comment type="subunit">
    <text evidence="14">Homotetramer.</text>
</comment>
<evidence type="ECO:0000256" key="9">
    <source>
        <dbReference type="ARBA" id="ARBA00022777"/>
    </source>
</evidence>
<dbReference type="Gene3D" id="3.40.50.450">
    <property type="match status" value="1"/>
</dbReference>
<evidence type="ECO:0000256" key="13">
    <source>
        <dbReference type="ARBA" id="ARBA00048070"/>
    </source>
</evidence>
<dbReference type="Gene3D" id="3.40.50.460">
    <property type="entry name" value="Phosphofructokinase domain"/>
    <property type="match status" value="1"/>
</dbReference>
<dbReference type="PIRSF" id="PIRSF000532">
    <property type="entry name" value="ATP_PFK_prok"/>
    <property type="match status" value="1"/>
</dbReference>